<feature type="domain" description="Fungal-type protein kinase" evidence="2">
    <location>
        <begin position="233"/>
        <end position="624"/>
    </location>
</feature>
<dbReference type="InterPro" id="IPR040976">
    <property type="entry name" value="Pkinase_fungal"/>
</dbReference>
<reference evidence="3" key="1">
    <citation type="submission" date="2020-11" db="EMBL/GenBank/DDBJ databases">
        <authorList>
            <consortium name="DOE Joint Genome Institute"/>
            <person name="Ahrendt S."/>
            <person name="Riley R."/>
            <person name="Andreopoulos W."/>
            <person name="LaButti K."/>
            <person name="Pangilinan J."/>
            <person name="Ruiz-duenas F.J."/>
            <person name="Barrasa J.M."/>
            <person name="Sanchez-Garcia M."/>
            <person name="Camarero S."/>
            <person name="Miyauchi S."/>
            <person name="Serrano A."/>
            <person name="Linde D."/>
            <person name="Babiker R."/>
            <person name="Drula E."/>
            <person name="Ayuso-Fernandez I."/>
            <person name="Pacheco R."/>
            <person name="Padilla G."/>
            <person name="Ferreira P."/>
            <person name="Barriuso J."/>
            <person name="Kellner H."/>
            <person name="Castanera R."/>
            <person name="Alfaro M."/>
            <person name="Ramirez L."/>
            <person name="Pisabarro A.G."/>
            <person name="Kuo A."/>
            <person name="Tritt A."/>
            <person name="Lipzen A."/>
            <person name="He G."/>
            <person name="Yan M."/>
            <person name="Ng V."/>
            <person name="Cullen D."/>
            <person name="Martin F."/>
            <person name="Rosso M.-N."/>
            <person name="Henrissat B."/>
            <person name="Hibbett D."/>
            <person name="Martinez A.T."/>
            <person name="Grigoriev I.V."/>
        </authorList>
    </citation>
    <scope>NUCLEOTIDE SEQUENCE</scope>
    <source>
        <strain evidence="3">AH 44721</strain>
    </source>
</reference>
<dbReference type="Proteomes" id="UP000724874">
    <property type="component" value="Unassembled WGS sequence"/>
</dbReference>
<evidence type="ECO:0000256" key="1">
    <source>
        <dbReference type="SAM" id="MobiDB-lite"/>
    </source>
</evidence>
<name>A0A9P5NML8_GYMJU</name>
<gene>
    <name evidence="3" type="ORF">CPB84DRAFT_1157490</name>
</gene>
<dbReference type="SUPFAM" id="SSF56112">
    <property type="entry name" value="Protein kinase-like (PK-like)"/>
    <property type="match status" value="1"/>
</dbReference>
<comment type="caution">
    <text evidence="3">The sequence shown here is derived from an EMBL/GenBank/DDBJ whole genome shotgun (WGS) entry which is preliminary data.</text>
</comment>
<feature type="compositionally biased region" description="Basic and acidic residues" evidence="1">
    <location>
        <begin position="322"/>
        <end position="334"/>
    </location>
</feature>
<evidence type="ECO:0000313" key="4">
    <source>
        <dbReference type="Proteomes" id="UP000724874"/>
    </source>
</evidence>
<evidence type="ECO:0000313" key="3">
    <source>
        <dbReference type="EMBL" id="KAF8898273.1"/>
    </source>
</evidence>
<dbReference type="PANTHER" id="PTHR38248">
    <property type="entry name" value="FUNK1 6"/>
    <property type="match status" value="1"/>
</dbReference>
<proteinExistence type="predicted"/>
<dbReference type="EMBL" id="JADNYJ010000054">
    <property type="protein sequence ID" value="KAF8898273.1"/>
    <property type="molecule type" value="Genomic_DNA"/>
</dbReference>
<protein>
    <recommendedName>
        <fullName evidence="2">Fungal-type protein kinase domain-containing protein</fullName>
    </recommendedName>
</protein>
<sequence>MLVLTCYDSHNLLRKDLEKQRYGPYVKLCNAALDKLKNVDGGANLPLRPDMLDIRFQVNDPNQISSRFEGGVVDLGRSPDVLASTRAALSKIHQCTDANLEDRLPSGLQWDIPLTCHEFKVHNKGNPAGWMPELKAGYTYTDNPNPTESLLPVETMDVVTQEERERSAAGADSQIGGGSKRSNEVANLGSVQQQPPAKRVKGSKTQKSDPKSKGRTPGNTPAGSASHPVPVESQSKKAVEGRVQCASYALEMMSYSAGVHHVINVLFTDGVLWVWYYDRQGIVQAAGINICHNFPHFLVLLLAFQRFSIRDWGIIPELNPEAERQHSAAPEEGRKNKKSGKGKEKAAEGNKEHTAPRFKLDLGEVLDTSKETKTPANLDIDGAGRISSVELNMSEFLSYQPHCLSGRATAVVSATGYRKRGPDIQMVCKMCHPEVQRRHEGLTMEVIYDIAKEDQAKANHDQKRSELGLPSMLKHLPSFYFYCDVKGTTTHRIRSMVGHDWDGHRTMRIIGMKQLKKITTVKGWEFVKAWLEGVVCHSFLWQNFVEHGDPSLSNLMYDPVEKCGVLTDFDLSLLQWEPRVFGTDRTGTIPFMALDLLTSQYWTGYRARYYHHELESFLWILPYVFLLYQDGKRKGTAIEDWITSSYDSCFAAKLTFLSKINDAKSKVQSDFENYWVLASALCRTLRHGYGVILDTRDDFNARNLDLDNFEQENLNISSTLRENFYKQLEKSLSEDVNAADCTLLLDRIEYFKPNFDLSIDKRRTIYDELYIKYSKILHPT</sequence>
<organism evidence="3 4">
    <name type="scientific">Gymnopilus junonius</name>
    <name type="common">Spectacular rustgill mushroom</name>
    <name type="synonym">Gymnopilus spectabilis subsp. junonius</name>
    <dbReference type="NCBI Taxonomy" id="109634"/>
    <lineage>
        <taxon>Eukaryota</taxon>
        <taxon>Fungi</taxon>
        <taxon>Dikarya</taxon>
        <taxon>Basidiomycota</taxon>
        <taxon>Agaricomycotina</taxon>
        <taxon>Agaricomycetes</taxon>
        <taxon>Agaricomycetidae</taxon>
        <taxon>Agaricales</taxon>
        <taxon>Agaricineae</taxon>
        <taxon>Hymenogastraceae</taxon>
        <taxon>Gymnopilus</taxon>
    </lineage>
</organism>
<feature type="region of interest" description="Disordered" evidence="1">
    <location>
        <begin position="158"/>
        <end position="237"/>
    </location>
</feature>
<dbReference type="OrthoDB" id="5569250at2759"/>
<keyword evidence="4" id="KW-1185">Reference proteome</keyword>
<dbReference type="InterPro" id="IPR011009">
    <property type="entry name" value="Kinase-like_dom_sf"/>
</dbReference>
<evidence type="ECO:0000259" key="2">
    <source>
        <dbReference type="Pfam" id="PF17667"/>
    </source>
</evidence>
<feature type="compositionally biased region" description="Basic and acidic residues" evidence="1">
    <location>
        <begin position="341"/>
        <end position="354"/>
    </location>
</feature>
<feature type="region of interest" description="Disordered" evidence="1">
    <location>
        <begin position="322"/>
        <end position="354"/>
    </location>
</feature>
<dbReference type="Pfam" id="PF17667">
    <property type="entry name" value="Pkinase_fungal"/>
    <property type="match status" value="1"/>
</dbReference>
<accession>A0A9P5NML8</accession>
<dbReference type="AlphaFoldDB" id="A0A9P5NML8"/>
<dbReference type="PANTHER" id="PTHR38248:SF2">
    <property type="entry name" value="FUNK1 11"/>
    <property type="match status" value="1"/>
</dbReference>